<dbReference type="EMBL" id="CP101637">
    <property type="protein sequence ID" value="WMT82944.1"/>
    <property type="molecule type" value="Genomic_DNA"/>
</dbReference>
<keyword evidence="2" id="KW-1185">Reference proteome</keyword>
<sequence>MLSGFFISYLEEIAWGEPIEIKEAKTFDEQIDLLEKRDMIVEDRDIAKFILGNVNYYRFSAYWLNFKNIDDTYKENIFFNNIYSIYMFDKKLRILLMDLIENIEISFRTYIAYSLGINHGTMGCKDSNNFIDSVKHKKFIEHLNTQKNKNSNKEFIRHHTIKYQGKLPIWVAVEIVTFGALADLYSILMPNEKTFIKKELCPVNPKLIKVWLPGLAMLRNRCAHFGRLYNTNFSMIKIKSSDKEGQNIKNNKVFAYILAMKHLTADKDIWNKFFIDLQNLIQEYNKIIDLDLLGFPEDWVNILSK</sequence>
<evidence type="ECO:0008006" key="3">
    <source>
        <dbReference type="Google" id="ProtNLM"/>
    </source>
</evidence>
<dbReference type="PIRSF" id="PIRSF034934">
    <property type="entry name" value="AbiF_AbiD"/>
    <property type="match status" value="1"/>
</dbReference>
<protein>
    <recommendedName>
        <fullName evidence="3">Abortive phage resistance protein</fullName>
    </recommendedName>
</protein>
<evidence type="ECO:0000313" key="2">
    <source>
        <dbReference type="Proteomes" id="UP001235030"/>
    </source>
</evidence>
<organism evidence="1 2">
    <name type="scientific">Terrisporobacter mayombei</name>
    <dbReference type="NCBI Taxonomy" id="1541"/>
    <lineage>
        <taxon>Bacteria</taxon>
        <taxon>Bacillati</taxon>
        <taxon>Bacillota</taxon>
        <taxon>Clostridia</taxon>
        <taxon>Peptostreptococcales</taxon>
        <taxon>Peptostreptococcaceae</taxon>
        <taxon>Terrisporobacter</taxon>
    </lineage>
</organism>
<dbReference type="Pfam" id="PF07751">
    <property type="entry name" value="Abi_2"/>
    <property type="match status" value="1"/>
</dbReference>
<reference evidence="1 2" key="1">
    <citation type="submission" date="2022-07" db="EMBL/GenBank/DDBJ databases">
        <title>Genome sequence of Terrisporobacter mayombei DSM6539.</title>
        <authorList>
            <person name="Boeer T."/>
            <person name="Bengelsdorf F.R."/>
            <person name="Daniel R."/>
            <person name="Poehlein A."/>
        </authorList>
    </citation>
    <scope>NUCLEOTIDE SEQUENCE [LARGE SCALE GENOMIC DNA]</scope>
    <source>
        <strain evidence="1 2">DSM 6539</strain>
    </source>
</reference>
<dbReference type="Proteomes" id="UP001235030">
    <property type="component" value="Chromosome"/>
</dbReference>
<gene>
    <name evidence="1" type="ORF">TEMA_34420</name>
</gene>
<dbReference type="RefSeq" id="WP_228105322.1">
    <property type="nucleotide sequence ID" value="NZ_JAHZMP010000003.1"/>
</dbReference>
<dbReference type="InterPro" id="IPR011664">
    <property type="entry name" value="Abi_system_AbiD/AbiF-like"/>
</dbReference>
<evidence type="ECO:0000313" key="1">
    <source>
        <dbReference type="EMBL" id="WMT82944.1"/>
    </source>
</evidence>
<proteinExistence type="predicted"/>
<accession>A0ABY9Q6R6</accession>
<dbReference type="InterPro" id="IPR017034">
    <property type="entry name" value="Abi_system_AbiD/AbiF"/>
</dbReference>
<name>A0ABY9Q6R6_9FIRM</name>